<dbReference type="GO" id="GO:0006281">
    <property type="term" value="P:DNA repair"/>
    <property type="evidence" value="ECO:0007669"/>
    <property type="project" value="UniProtKB-KW"/>
</dbReference>
<dbReference type="STRING" id="580340.Tlie_1232"/>
<dbReference type="PROSITE" id="PS00374">
    <property type="entry name" value="MGMT"/>
    <property type="match status" value="1"/>
</dbReference>
<dbReference type="SUPFAM" id="SSF46767">
    <property type="entry name" value="Methylated DNA-protein cysteine methyltransferase, C-terminal domain"/>
    <property type="match status" value="1"/>
</dbReference>
<evidence type="ECO:0000313" key="10">
    <source>
        <dbReference type="EMBL" id="AER66963.1"/>
    </source>
</evidence>
<keyword evidence="7" id="KW-0234">DNA repair</keyword>
<dbReference type="KEGG" id="tli:Tlie_1232"/>
<dbReference type="FunFam" id="1.10.10.10:FF:000214">
    <property type="entry name" value="Methylated-DNA--protein-cysteine methyltransferase"/>
    <property type="match status" value="1"/>
</dbReference>
<gene>
    <name evidence="10" type="ordered locus">Tlie_1232</name>
</gene>
<dbReference type="AlphaFoldDB" id="G7V5Q3"/>
<dbReference type="Pfam" id="PF01035">
    <property type="entry name" value="DNA_binding_1"/>
    <property type="match status" value="1"/>
</dbReference>
<comment type="similarity">
    <text evidence="2">Belongs to the MGMT family.</text>
</comment>
<comment type="catalytic activity">
    <reaction evidence="1">
        <text>a 4-O-methyl-thymidine in DNA + L-cysteinyl-[protein] = a thymidine in DNA + S-methyl-L-cysteinyl-[protein]</text>
        <dbReference type="Rhea" id="RHEA:53428"/>
        <dbReference type="Rhea" id="RHEA-COMP:10131"/>
        <dbReference type="Rhea" id="RHEA-COMP:10132"/>
        <dbReference type="Rhea" id="RHEA-COMP:13555"/>
        <dbReference type="Rhea" id="RHEA-COMP:13556"/>
        <dbReference type="ChEBI" id="CHEBI:29950"/>
        <dbReference type="ChEBI" id="CHEBI:82612"/>
        <dbReference type="ChEBI" id="CHEBI:137386"/>
        <dbReference type="ChEBI" id="CHEBI:137387"/>
        <dbReference type="EC" id="2.1.1.63"/>
    </reaction>
</comment>
<dbReference type="EC" id="2.1.1.63" evidence="3"/>
<evidence type="ECO:0000259" key="9">
    <source>
        <dbReference type="Pfam" id="PF01035"/>
    </source>
</evidence>
<dbReference type="HOGENOM" id="CLU_000445_52_2_0"/>
<dbReference type="InterPro" id="IPR001497">
    <property type="entry name" value="MethylDNA_cys_MeTrfase_AS"/>
</dbReference>
<evidence type="ECO:0000256" key="6">
    <source>
        <dbReference type="ARBA" id="ARBA00022763"/>
    </source>
</evidence>
<evidence type="ECO:0000313" key="11">
    <source>
        <dbReference type="Proteomes" id="UP000005868"/>
    </source>
</evidence>
<dbReference type="PANTHER" id="PTHR10815">
    <property type="entry name" value="METHYLATED-DNA--PROTEIN-CYSTEINE METHYLTRANSFERASE"/>
    <property type="match status" value="1"/>
</dbReference>
<organism evidence="10 11">
    <name type="scientific">Thermovirga lienii (strain ATCC BAA-1197 / DSM 17291 / Cas60314)</name>
    <dbReference type="NCBI Taxonomy" id="580340"/>
    <lineage>
        <taxon>Bacteria</taxon>
        <taxon>Thermotogati</taxon>
        <taxon>Synergistota</taxon>
        <taxon>Synergistia</taxon>
        <taxon>Synergistales</taxon>
        <taxon>Thermovirgaceae</taxon>
        <taxon>Thermovirga</taxon>
    </lineage>
</organism>
<proteinExistence type="inferred from homology"/>
<dbReference type="PANTHER" id="PTHR10815:SF13">
    <property type="entry name" value="METHYLATED-DNA--PROTEIN-CYSTEINE METHYLTRANSFERASE"/>
    <property type="match status" value="1"/>
</dbReference>
<evidence type="ECO:0000256" key="7">
    <source>
        <dbReference type="ARBA" id="ARBA00023204"/>
    </source>
</evidence>
<evidence type="ECO:0000256" key="8">
    <source>
        <dbReference type="ARBA" id="ARBA00049348"/>
    </source>
</evidence>
<name>G7V5Q3_THELD</name>
<comment type="catalytic activity">
    <reaction evidence="8">
        <text>a 6-O-methyl-2'-deoxyguanosine in DNA + L-cysteinyl-[protein] = S-methyl-L-cysteinyl-[protein] + a 2'-deoxyguanosine in DNA</text>
        <dbReference type="Rhea" id="RHEA:24000"/>
        <dbReference type="Rhea" id="RHEA-COMP:10131"/>
        <dbReference type="Rhea" id="RHEA-COMP:10132"/>
        <dbReference type="Rhea" id="RHEA-COMP:11367"/>
        <dbReference type="Rhea" id="RHEA-COMP:11368"/>
        <dbReference type="ChEBI" id="CHEBI:29950"/>
        <dbReference type="ChEBI" id="CHEBI:82612"/>
        <dbReference type="ChEBI" id="CHEBI:85445"/>
        <dbReference type="ChEBI" id="CHEBI:85448"/>
        <dbReference type="EC" id="2.1.1.63"/>
    </reaction>
</comment>
<evidence type="ECO:0000256" key="4">
    <source>
        <dbReference type="ARBA" id="ARBA00022603"/>
    </source>
</evidence>
<protein>
    <recommendedName>
        <fullName evidence="3">methylated-DNA--[protein]-cysteine S-methyltransferase</fullName>
        <ecNumber evidence="3">2.1.1.63</ecNumber>
    </recommendedName>
</protein>
<dbReference type="NCBIfam" id="TIGR00589">
    <property type="entry name" value="ogt"/>
    <property type="match status" value="1"/>
</dbReference>
<feature type="domain" description="Methylated-DNA-[protein]-cysteine S-methyltransferase DNA binding" evidence="9">
    <location>
        <begin position="82"/>
        <end position="163"/>
    </location>
</feature>
<keyword evidence="6" id="KW-0227">DNA damage</keyword>
<dbReference type="InterPro" id="IPR014048">
    <property type="entry name" value="MethylDNA_cys_MeTrfase_DNA-bd"/>
</dbReference>
<dbReference type="GO" id="GO:0032259">
    <property type="term" value="P:methylation"/>
    <property type="evidence" value="ECO:0007669"/>
    <property type="project" value="UniProtKB-KW"/>
</dbReference>
<keyword evidence="4 10" id="KW-0489">Methyltransferase</keyword>
<dbReference type="CDD" id="cd06445">
    <property type="entry name" value="ATase"/>
    <property type="match status" value="1"/>
</dbReference>
<evidence type="ECO:0000256" key="3">
    <source>
        <dbReference type="ARBA" id="ARBA00011918"/>
    </source>
</evidence>
<dbReference type="InterPro" id="IPR036217">
    <property type="entry name" value="MethylDNA_cys_MeTrfase_DNAb"/>
</dbReference>
<dbReference type="InterPro" id="IPR036388">
    <property type="entry name" value="WH-like_DNA-bd_sf"/>
</dbReference>
<evidence type="ECO:0000256" key="5">
    <source>
        <dbReference type="ARBA" id="ARBA00022679"/>
    </source>
</evidence>
<reference evidence="10 11" key="2">
    <citation type="journal article" date="2012" name="Stand. Genomic Sci.">
        <title>Genome sequence of the moderately thermophilic, amino-acid-degrading and sulfur-reducing bacterium Thermovirga lienii type strain (Cas60314(T)).</title>
        <authorList>
            <person name="Goker M."/>
            <person name="Saunders E."/>
            <person name="Lapidus A."/>
            <person name="Nolan M."/>
            <person name="Lucas S."/>
            <person name="Hammon N."/>
            <person name="Deshpande S."/>
            <person name="Cheng J.F."/>
            <person name="Han C."/>
            <person name="Tapia R."/>
            <person name="Goodwin L.A."/>
            <person name="Pitluck S."/>
            <person name="Liolios K."/>
            <person name="Mavromatis K."/>
            <person name="Pagani I."/>
            <person name="Ivanova N."/>
            <person name="Mikhailova N."/>
            <person name="Pati A."/>
            <person name="Chen A."/>
            <person name="Palaniappan K."/>
            <person name="Land M."/>
            <person name="Chang Y.J."/>
            <person name="Jeffries C.D."/>
            <person name="Brambilla E.M."/>
            <person name="Rohde M."/>
            <person name="Spring S."/>
            <person name="Detter J.C."/>
            <person name="Woyke T."/>
            <person name="Bristow J."/>
            <person name="Eisen J.A."/>
            <person name="Markowitz V."/>
            <person name="Hugenholtz P."/>
            <person name="Kyrpides N.C."/>
            <person name="Klenk H.P."/>
        </authorList>
    </citation>
    <scope>NUCLEOTIDE SEQUENCE [LARGE SCALE GENOMIC DNA]</scope>
    <source>
        <strain evidence="11">ATCC BAA-1197 / DSM 17291 / Cas60314</strain>
    </source>
</reference>
<dbReference type="eggNOG" id="COG0350">
    <property type="taxonomic scope" value="Bacteria"/>
</dbReference>
<evidence type="ECO:0000256" key="1">
    <source>
        <dbReference type="ARBA" id="ARBA00001286"/>
    </source>
</evidence>
<accession>G7V5Q3</accession>
<evidence type="ECO:0000256" key="2">
    <source>
        <dbReference type="ARBA" id="ARBA00008711"/>
    </source>
</evidence>
<keyword evidence="11" id="KW-1185">Reference proteome</keyword>
<reference evidence="11" key="1">
    <citation type="submission" date="2011-10" db="EMBL/GenBank/DDBJ databases">
        <title>The complete genome of chromosome of Thermovirga lienii DSM 17291.</title>
        <authorList>
            <consortium name="US DOE Joint Genome Institute (JGI-PGF)"/>
            <person name="Lucas S."/>
            <person name="Copeland A."/>
            <person name="Lapidus A."/>
            <person name="Glavina del Rio T."/>
            <person name="Dalin E."/>
            <person name="Tice H."/>
            <person name="Bruce D."/>
            <person name="Goodwin L."/>
            <person name="Pitluck S."/>
            <person name="Peters L."/>
            <person name="Mikhailova N."/>
            <person name="Saunders E."/>
            <person name="Kyrpides N."/>
            <person name="Mavromatis K."/>
            <person name="Ivanova N."/>
            <person name="Last F.I."/>
            <person name="Brettin T."/>
            <person name="Detter J.C."/>
            <person name="Han C."/>
            <person name="Larimer F."/>
            <person name="Land M."/>
            <person name="Hauser L."/>
            <person name="Markowitz V."/>
            <person name="Cheng J.-F."/>
            <person name="Hugenholtz P."/>
            <person name="Woyke T."/>
            <person name="Wu D."/>
            <person name="Spring S."/>
            <person name="Schroeder M."/>
            <person name="Brambilla E.-M."/>
            <person name="Klenk H.-P."/>
            <person name="Eisen J.A."/>
        </authorList>
    </citation>
    <scope>NUCLEOTIDE SEQUENCE [LARGE SCALE GENOMIC DNA]</scope>
    <source>
        <strain evidence="11">ATCC BAA-1197 / DSM 17291 / Cas60314</strain>
    </source>
</reference>
<sequence>MVKLKVIPENTQLAKCCLSSSLGTWWVVWSDEGIVRTTTTNDERFRSIQESNPPDWLKCAWRDFWNGHKVDVVFCAYKKPQPFTMKVYETVYSIPFGSTLTYKEVAYLAGNVRASRAVGTIMRSNPWALFVPCHRVVGSDGSMRGYGGPEGIELKKALLAFERTLRLDN</sequence>
<dbReference type="Gene3D" id="1.10.10.10">
    <property type="entry name" value="Winged helix-like DNA-binding domain superfamily/Winged helix DNA-binding domain"/>
    <property type="match status" value="1"/>
</dbReference>
<dbReference type="EMBL" id="CP003096">
    <property type="protein sequence ID" value="AER66963.1"/>
    <property type="molecule type" value="Genomic_DNA"/>
</dbReference>
<dbReference type="OrthoDB" id="9802228at2"/>
<dbReference type="Proteomes" id="UP000005868">
    <property type="component" value="Chromosome"/>
</dbReference>
<keyword evidence="5 10" id="KW-0808">Transferase</keyword>
<dbReference type="GO" id="GO:0003908">
    <property type="term" value="F:methylated-DNA-[protein]-cysteine S-methyltransferase activity"/>
    <property type="evidence" value="ECO:0007669"/>
    <property type="project" value="UniProtKB-EC"/>
</dbReference>